<dbReference type="InterPro" id="IPR047650">
    <property type="entry name" value="Transpos_IS110"/>
</dbReference>
<gene>
    <name evidence="2" type="ORF">HMPREF0059_02702</name>
</gene>
<accession>T5LS39</accession>
<name>T5LS39_ACTVI</name>
<dbReference type="eggNOG" id="COG3547">
    <property type="taxonomic scope" value="Bacteria"/>
</dbReference>
<evidence type="ECO:0000259" key="1">
    <source>
        <dbReference type="Pfam" id="PF01548"/>
    </source>
</evidence>
<organism evidence="2 3">
    <name type="scientific">Actinomyces viscosus C505</name>
    <dbReference type="NCBI Taxonomy" id="562973"/>
    <lineage>
        <taxon>Bacteria</taxon>
        <taxon>Bacillati</taxon>
        <taxon>Actinomycetota</taxon>
        <taxon>Actinomycetes</taxon>
        <taxon>Actinomycetales</taxon>
        <taxon>Actinomycetaceae</taxon>
        <taxon>Actinomyces</taxon>
    </lineage>
</organism>
<dbReference type="PANTHER" id="PTHR33055">
    <property type="entry name" value="TRANSPOSASE FOR INSERTION SEQUENCE ELEMENT IS1111A"/>
    <property type="match status" value="1"/>
</dbReference>
<dbReference type="GO" id="GO:0004803">
    <property type="term" value="F:transposase activity"/>
    <property type="evidence" value="ECO:0007669"/>
    <property type="project" value="InterPro"/>
</dbReference>
<dbReference type="GO" id="GO:0003677">
    <property type="term" value="F:DNA binding"/>
    <property type="evidence" value="ECO:0007669"/>
    <property type="project" value="InterPro"/>
</dbReference>
<dbReference type="GO" id="GO:0006281">
    <property type="term" value="P:DNA repair"/>
    <property type="evidence" value="ECO:0007669"/>
    <property type="project" value="InterPro"/>
</dbReference>
<comment type="caution">
    <text evidence="2">The sequence shown here is derived from an EMBL/GenBank/DDBJ whole genome shotgun (WGS) entry which is preliminary data.</text>
</comment>
<dbReference type="InterPro" id="IPR011257">
    <property type="entry name" value="DNA_glycosylase"/>
</dbReference>
<dbReference type="InterPro" id="IPR002525">
    <property type="entry name" value="Transp_IS110-like_N"/>
</dbReference>
<protein>
    <recommendedName>
        <fullName evidence="1">Transposase IS110-like N-terminal domain-containing protein</fullName>
    </recommendedName>
</protein>
<dbReference type="PANTHER" id="PTHR33055:SF3">
    <property type="entry name" value="PUTATIVE TRANSPOSASE FOR IS117-RELATED"/>
    <property type="match status" value="1"/>
</dbReference>
<reference evidence="2 3" key="2">
    <citation type="submission" date="2011-10" db="EMBL/GenBank/DDBJ databases">
        <title>The Genome Sequence of Actinomyces viscosus C505.</title>
        <authorList>
            <consortium name="The Broad Institute Genome Sequencing Platform"/>
            <consortium name="The Broad Institute Genome Sequencing Center for Infectious Disease"/>
            <person name="Earl A."/>
            <person name="Ward D."/>
            <person name="Feldgarden M."/>
            <person name="Gevers D."/>
            <person name="Sibley C.D."/>
            <person name="Field T.R."/>
            <person name="Grinwis M."/>
            <person name="Eshaghurshan C.S."/>
            <person name="Surette M.G."/>
            <person name="Young S.K."/>
            <person name="Zeng Q."/>
            <person name="Gargeya S."/>
            <person name="Fitzgerald M."/>
            <person name="Haas B."/>
            <person name="Abouelleil A."/>
            <person name="Alvarado L."/>
            <person name="Arachchi H.M."/>
            <person name="Berlin A."/>
            <person name="Brown A."/>
            <person name="Chapman S.B."/>
            <person name="Chen Z."/>
            <person name="Dunbar C."/>
            <person name="Freedman E."/>
            <person name="Gearin G."/>
            <person name="Goldberg J."/>
            <person name="Griggs A."/>
            <person name="Gujja S."/>
            <person name="Heiman D."/>
            <person name="Howarth C."/>
            <person name="Larson L."/>
            <person name="Lui A."/>
            <person name="MacDonald P.J.P."/>
            <person name="Montmayeur A."/>
            <person name="Murphy C."/>
            <person name="Neiman D."/>
            <person name="Pearson M."/>
            <person name="Priest M."/>
            <person name="Roberts A."/>
            <person name="Saif S."/>
            <person name="Shea T."/>
            <person name="Shenoy N."/>
            <person name="Sisk P."/>
            <person name="Stolte C."/>
            <person name="Sykes S."/>
            <person name="Wortman J."/>
            <person name="Nusbaum C."/>
            <person name="Birren B."/>
        </authorList>
    </citation>
    <scope>NUCLEOTIDE SEQUENCE [LARGE SCALE GENOMIC DNA]</scope>
    <source>
        <strain evidence="2 3">C505</strain>
    </source>
</reference>
<dbReference type="Pfam" id="PF01548">
    <property type="entry name" value="DEDD_Tnp_IS110"/>
    <property type="match status" value="1"/>
</dbReference>
<reference evidence="3" key="1">
    <citation type="submission" date="2010-02" db="EMBL/GenBank/DDBJ databases">
        <title>The Genome Sequence of Prevotella oris strain C735.</title>
        <authorList>
            <consortium name="The Broad Institute Genome Sequencing Platform"/>
            <person name="Ward D."/>
            <person name="Feldgarden M."/>
            <person name="Earl A."/>
            <person name="Young S.K."/>
            <person name="Zeng Q."/>
            <person name="Koehrsen M."/>
            <person name="Alvarado L."/>
            <person name="Berlin A."/>
            <person name="Bochicchio J."/>
            <person name="Borenstein D."/>
            <person name="Chapman S.B."/>
            <person name="Chen Z."/>
            <person name="Engels R."/>
            <person name="Freedman E."/>
            <person name="Gellesch M."/>
            <person name="Goldberg J."/>
            <person name="Griggs A."/>
            <person name="Gujja S."/>
            <person name="Heilman E."/>
            <person name="Heiman D."/>
            <person name="Hepburn T."/>
            <person name="Howarth C."/>
            <person name="Jen D."/>
            <person name="Larson L."/>
            <person name="Mehta T."/>
            <person name="Park D."/>
            <person name="Pearson M."/>
            <person name="Roberts A."/>
            <person name="Saif S."/>
            <person name="Shea T."/>
            <person name="Shenoy N."/>
            <person name="Sisk P."/>
            <person name="Stolte C."/>
            <person name="Sykes S."/>
            <person name="Thomson T."/>
            <person name="Walk T."/>
            <person name="White J."/>
            <person name="Yandava C."/>
            <person name="Sibley C.D."/>
            <person name="Field T.R."/>
            <person name="Grinwis M."/>
            <person name="Eshaghurshan C.S."/>
            <person name="Surette M.G."/>
            <person name="Haas B."/>
            <person name="Nusbaum C."/>
            <person name="Birren B."/>
        </authorList>
    </citation>
    <scope>NUCLEOTIDE SEQUENCE [LARGE SCALE GENOMIC DNA]</scope>
    <source>
        <strain evidence="3">C505</strain>
    </source>
</reference>
<evidence type="ECO:0000313" key="3">
    <source>
        <dbReference type="Proteomes" id="UP000004668"/>
    </source>
</evidence>
<dbReference type="Proteomes" id="UP000004668">
    <property type="component" value="Unassembled WGS sequence"/>
</dbReference>
<dbReference type="EMBL" id="ACRE02000070">
    <property type="protein sequence ID" value="EQM96825.1"/>
    <property type="molecule type" value="Genomic_DNA"/>
</dbReference>
<sequence>MDIGDIEVFIGIDVGKSEHWATALSRDGQKVLDKALPNDEDRLREVYQRLQAKGQVLVVVDQPATIGALAVAVAQDMGITVGYLPGLSMRRIADLTPGSAKTDAKDAAVIAQAARTMPHTLRAISTSDEDAAALSMLTGFDLDLARQVNQTANRIRGLYTQIHPALERVLGPWLEHDAVLEVIAAWPTPADLKRAGKARIDARLKKHGCRRHATWAGQIVSALEHQTVVVAGTDAAAVVLPHLARQLIALHAQRADVAAQVETLVQAHPLYQVLTSMPGIGVRTAAVFLAETLGKTFNTGAPAGLLRRARSRHTPLRLIDPRRARLPRRQQEAQARHVPVRLRLPALRPGIEGLLPAQTRPGQAS</sequence>
<dbReference type="SUPFAM" id="SSF48150">
    <property type="entry name" value="DNA-glycosylase"/>
    <property type="match status" value="1"/>
</dbReference>
<feature type="domain" description="Transposase IS110-like N-terminal" evidence="1">
    <location>
        <begin position="10"/>
        <end position="164"/>
    </location>
</feature>
<evidence type="ECO:0000313" key="2">
    <source>
        <dbReference type="EMBL" id="EQM96825.1"/>
    </source>
</evidence>
<dbReference type="GO" id="GO:0006313">
    <property type="term" value="P:DNA transposition"/>
    <property type="evidence" value="ECO:0007669"/>
    <property type="project" value="InterPro"/>
</dbReference>
<dbReference type="HOGENOM" id="CLU_036902_2_3_11"/>
<dbReference type="AlphaFoldDB" id="T5LS39"/>
<proteinExistence type="predicted"/>
<dbReference type="NCBIfam" id="NF033542">
    <property type="entry name" value="transpos_IS110"/>
    <property type="match status" value="1"/>
</dbReference>